<evidence type="ECO:0000313" key="1">
    <source>
        <dbReference type="EMBL" id="OAF68633.1"/>
    </source>
</evidence>
<dbReference type="AlphaFoldDB" id="A0A177B4R4"/>
<keyword evidence="2" id="KW-1185">Reference proteome</keyword>
<accession>A0A177B4R4</accession>
<dbReference type="Proteomes" id="UP000078046">
    <property type="component" value="Unassembled WGS sequence"/>
</dbReference>
<comment type="caution">
    <text evidence="1">The sequence shown here is derived from an EMBL/GenBank/DDBJ whole genome shotgun (WGS) entry which is preliminary data.</text>
</comment>
<dbReference type="EMBL" id="LWCA01000413">
    <property type="protein sequence ID" value="OAF68633.1"/>
    <property type="molecule type" value="Genomic_DNA"/>
</dbReference>
<gene>
    <name evidence="1" type="ORF">A3Q56_03659</name>
</gene>
<name>A0A177B4R4_9BILA</name>
<sequence>MAIYVKKTLVEEVLQDLDQTASISLLLPDNNGQLTDDENDLVKGMDILPDDVAEQHNNRTNSAPLISESIIKKQEKGCMNHINDASCLFCRWKDNAIVTVGSNFEGVIILKKLGGGVDNLNRKK</sequence>
<reference evidence="1 2" key="1">
    <citation type="submission" date="2016-04" db="EMBL/GenBank/DDBJ databases">
        <title>The genome of Intoshia linei affirms orthonectids as highly simplified spiralians.</title>
        <authorList>
            <person name="Mikhailov K.V."/>
            <person name="Slusarev G.S."/>
            <person name="Nikitin M.A."/>
            <person name="Logacheva M.D."/>
            <person name="Penin A."/>
            <person name="Aleoshin V."/>
            <person name="Panchin Y.V."/>
        </authorList>
    </citation>
    <scope>NUCLEOTIDE SEQUENCE [LARGE SCALE GENOMIC DNA]</scope>
    <source>
        <strain evidence="1">Intl2013</strain>
        <tissue evidence="1">Whole animal</tissue>
    </source>
</reference>
<proteinExistence type="predicted"/>
<organism evidence="1 2">
    <name type="scientific">Intoshia linei</name>
    <dbReference type="NCBI Taxonomy" id="1819745"/>
    <lineage>
        <taxon>Eukaryota</taxon>
        <taxon>Metazoa</taxon>
        <taxon>Spiralia</taxon>
        <taxon>Lophotrochozoa</taxon>
        <taxon>Mesozoa</taxon>
        <taxon>Orthonectida</taxon>
        <taxon>Rhopaluridae</taxon>
        <taxon>Intoshia</taxon>
    </lineage>
</organism>
<protein>
    <submittedName>
        <fullName evidence="1">Uncharacterized protein</fullName>
    </submittedName>
</protein>
<evidence type="ECO:0000313" key="2">
    <source>
        <dbReference type="Proteomes" id="UP000078046"/>
    </source>
</evidence>
<dbReference type="OrthoDB" id="10057240at2759"/>